<dbReference type="AlphaFoldDB" id="A0A1I6JCA0"/>
<feature type="transmembrane region" description="Helical" evidence="1">
    <location>
        <begin position="96"/>
        <end position="117"/>
    </location>
</feature>
<feature type="transmembrane region" description="Helical" evidence="1">
    <location>
        <begin position="6"/>
        <end position="25"/>
    </location>
</feature>
<dbReference type="Pfam" id="PF14501">
    <property type="entry name" value="HATPase_c_5"/>
    <property type="match status" value="1"/>
</dbReference>
<keyword evidence="1" id="KW-1133">Transmembrane helix</keyword>
<feature type="transmembrane region" description="Helical" evidence="1">
    <location>
        <begin position="198"/>
        <end position="221"/>
    </location>
</feature>
<proteinExistence type="predicted"/>
<feature type="domain" description="Sensor histidine kinase NatK-like C-terminal" evidence="2">
    <location>
        <begin position="337"/>
        <end position="439"/>
    </location>
</feature>
<dbReference type="OrthoDB" id="9816523at2"/>
<protein>
    <submittedName>
        <fullName evidence="3">GHKL domain-containing protein</fullName>
    </submittedName>
</protein>
<feature type="transmembrane region" description="Helical" evidence="1">
    <location>
        <begin position="66"/>
        <end position="84"/>
    </location>
</feature>
<gene>
    <name evidence="3" type="ORF">SAMN05661086_01558</name>
</gene>
<dbReference type="EMBL" id="FOYZ01000005">
    <property type="protein sequence ID" value="SFR76625.1"/>
    <property type="molecule type" value="Genomic_DNA"/>
</dbReference>
<dbReference type="PANTHER" id="PTHR40448:SF1">
    <property type="entry name" value="TWO-COMPONENT SENSOR HISTIDINE KINASE"/>
    <property type="match status" value="1"/>
</dbReference>
<dbReference type="InterPro" id="IPR036890">
    <property type="entry name" value="HATPase_C_sf"/>
</dbReference>
<dbReference type="GO" id="GO:0042802">
    <property type="term" value="F:identical protein binding"/>
    <property type="evidence" value="ECO:0007669"/>
    <property type="project" value="TreeGrafter"/>
</dbReference>
<feature type="transmembrane region" description="Helical" evidence="1">
    <location>
        <begin position="37"/>
        <end position="54"/>
    </location>
</feature>
<reference evidence="3 4" key="1">
    <citation type="submission" date="2016-10" db="EMBL/GenBank/DDBJ databases">
        <authorList>
            <person name="de Groot N.N."/>
        </authorList>
    </citation>
    <scope>NUCLEOTIDE SEQUENCE [LARGE SCALE GENOMIC DNA]</scope>
    <source>
        <strain evidence="3 4">743A</strain>
    </source>
</reference>
<sequence>MCLATYILAAAGYSIEPFLWISTLLKLCTPRFQRKRSYVYAGIHIYILILIKQYTLFYFKCGMFNVIYPLLLLIYMIIMSKYLFENTLAERILCIGLLFIVSIITDALAVALWITIFHTPVNTFSTFKLQHVIITFIARFMAALIYLIFFKKITCRLASNFIQCNEIIFLVISNIFMAIPLLVIFYDTKLIHNNTVVLFFIVMGQVTISSITTIYIIILLYRKRMSDFKNQLKLQQLESALQANSDIKELIQKLRRLRHDMRSHFGMIKSLYTSGQFHSLEKYIDDVFEDITIANDIYTLGNTQITIILFHYQRLANEKNIIFSSRVFAEELPLSEKDITSLLTNILSNAIEAAEKVPEDKKSIDLFIEKRENYYFLKCENTLATLPKTKHGRFLTSKEQDTKRHGMGIEIIEGIIKKYSGRILIDFNEHIFSITVHIPCK</sequence>
<dbReference type="PANTHER" id="PTHR40448">
    <property type="entry name" value="TWO-COMPONENT SENSOR HISTIDINE KINASE"/>
    <property type="match status" value="1"/>
</dbReference>
<dbReference type="Proteomes" id="UP000199659">
    <property type="component" value="Unassembled WGS sequence"/>
</dbReference>
<feature type="transmembrane region" description="Helical" evidence="1">
    <location>
        <begin position="161"/>
        <end position="186"/>
    </location>
</feature>
<keyword evidence="1" id="KW-0812">Transmembrane</keyword>
<name>A0A1I6JCA0_9FIRM</name>
<dbReference type="Gene3D" id="3.30.565.10">
    <property type="entry name" value="Histidine kinase-like ATPase, C-terminal domain"/>
    <property type="match status" value="1"/>
</dbReference>
<evidence type="ECO:0000313" key="4">
    <source>
        <dbReference type="Proteomes" id="UP000199659"/>
    </source>
</evidence>
<evidence type="ECO:0000256" key="1">
    <source>
        <dbReference type="SAM" id="Phobius"/>
    </source>
</evidence>
<dbReference type="SUPFAM" id="SSF55874">
    <property type="entry name" value="ATPase domain of HSP90 chaperone/DNA topoisomerase II/histidine kinase"/>
    <property type="match status" value="1"/>
</dbReference>
<dbReference type="STRING" id="37658.SAMN05661086_01558"/>
<dbReference type="InterPro" id="IPR032834">
    <property type="entry name" value="NatK-like_C"/>
</dbReference>
<feature type="transmembrane region" description="Helical" evidence="1">
    <location>
        <begin position="129"/>
        <end position="149"/>
    </location>
</feature>
<organism evidence="3 4">
    <name type="scientific">Anaeromicropila populeti</name>
    <dbReference type="NCBI Taxonomy" id="37658"/>
    <lineage>
        <taxon>Bacteria</taxon>
        <taxon>Bacillati</taxon>
        <taxon>Bacillota</taxon>
        <taxon>Clostridia</taxon>
        <taxon>Lachnospirales</taxon>
        <taxon>Lachnospiraceae</taxon>
        <taxon>Anaeromicropila</taxon>
    </lineage>
</organism>
<accession>A0A1I6JCA0</accession>
<keyword evidence="1" id="KW-0472">Membrane</keyword>
<evidence type="ECO:0000259" key="2">
    <source>
        <dbReference type="Pfam" id="PF14501"/>
    </source>
</evidence>
<evidence type="ECO:0000313" key="3">
    <source>
        <dbReference type="EMBL" id="SFR76625.1"/>
    </source>
</evidence>
<keyword evidence="4" id="KW-1185">Reference proteome</keyword>